<dbReference type="KEGG" id="ffu:CLAFUR5_06585"/>
<feature type="region of interest" description="Disordered" evidence="1">
    <location>
        <begin position="1"/>
        <end position="22"/>
    </location>
</feature>
<reference evidence="3" key="1">
    <citation type="submission" date="2021-12" db="EMBL/GenBank/DDBJ databases">
        <authorList>
            <person name="Zaccaron A."/>
            <person name="Stergiopoulos I."/>
        </authorList>
    </citation>
    <scope>NUCLEOTIDE SEQUENCE</scope>
    <source>
        <strain evidence="3">Race5_Kim</strain>
    </source>
</reference>
<dbReference type="RefSeq" id="XP_047761551.1">
    <property type="nucleotide sequence ID" value="XM_047905733.1"/>
</dbReference>
<dbReference type="Proteomes" id="UP000756132">
    <property type="component" value="Chromosome 5"/>
</dbReference>
<feature type="domain" description="DUF6570" evidence="2">
    <location>
        <begin position="21"/>
        <end position="59"/>
    </location>
</feature>
<protein>
    <recommendedName>
        <fullName evidence="2">DUF6570 domain-containing protein</fullName>
    </recommendedName>
</protein>
<name>A0A9Q8LGY3_PASFU</name>
<reference evidence="3" key="2">
    <citation type="journal article" date="2022" name="Microb. Genom.">
        <title>A chromosome-scale genome assembly of the tomato pathogen Cladosporium fulvum reveals a compartmentalized genome architecture and the presence of a dispensable chromosome.</title>
        <authorList>
            <person name="Zaccaron A.Z."/>
            <person name="Chen L.H."/>
            <person name="Samaras A."/>
            <person name="Stergiopoulos I."/>
        </authorList>
    </citation>
    <scope>NUCLEOTIDE SEQUENCE</scope>
    <source>
        <strain evidence="3">Race5_Kim</strain>
    </source>
</reference>
<evidence type="ECO:0000259" key="2">
    <source>
        <dbReference type="Pfam" id="PF20209"/>
    </source>
</evidence>
<dbReference type="InterPro" id="IPR046700">
    <property type="entry name" value="DUF6570"/>
</dbReference>
<evidence type="ECO:0000313" key="3">
    <source>
        <dbReference type="EMBL" id="UJO17185.1"/>
    </source>
</evidence>
<keyword evidence="4" id="KW-1185">Reference proteome</keyword>
<dbReference type="AlphaFoldDB" id="A0A9Q8LGY3"/>
<sequence length="60" mass="6978">MKPSSKQGNKQREGEEDPRMQKQFAKEITVRRGRVKAWLDFFVQNNPLYADIVIDPDALS</sequence>
<feature type="compositionally biased region" description="Basic and acidic residues" evidence="1">
    <location>
        <begin position="10"/>
        <end position="22"/>
    </location>
</feature>
<dbReference type="EMBL" id="CP090167">
    <property type="protein sequence ID" value="UJO17185.1"/>
    <property type="molecule type" value="Genomic_DNA"/>
</dbReference>
<dbReference type="GeneID" id="71986463"/>
<organism evidence="3 4">
    <name type="scientific">Passalora fulva</name>
    <name type="common">Tomato leaf mold</name>
    <name type="synonym">Cladosporium fulvum</name>
    <dbReference type="NCBI Taxonomy" id="5499"/>
    <lineage>
        <taxon>Eukaryota</taxon>
        <taxon>Fungi</taxon>
        <taxon>Dikarya</taxon>
        <taxon>Ascomycota</taxon>
        <taxon>Pezizomycotina</taxon>
        <taxon>Dothideomycetes</taxon>
        <taxon>Dothideomycetidae</taxon>
        <taxon>Mycosphaerellales</taxon>
        <taxon>Mycosphaerellaceae</taxon>
        <taxon>Fulvia</taxon>
    </lineage>
</organism>
<dbReference type="Pfam" id="PF20209">
    <property type="entry name" value="DUF6570"/>
    <property type="match status" value="1"/>
</dbReference>
<accession>A0A9Q8LGY3</accession>
<evidence type="ECO:0000256" key="1">
    <source>
        <dbReference type="SAM" id="MobiDB-lite"/>
    </source>
</evidence>
<proteinExistence type="predicted"/>
<evidence type="ECO:0000313" key="4">
    <source>
        <dbReference type="Proteomes" id="UP000756132"/>
    </source>
</evidence>
<gene>
    <name evidence="3" type="ORF">CLAFUR5_06585</name>
</gene>